<reference evidence="2 3" key="1">
    <citation type="submission" date="2020-02" db="EMBL/GenBank/DDBJ databases">
        <authorList>
            <person name="Ma Q."/>
            <person name="Huang Y."/>
            <person name="Song X."/>
            <person name="Pei D."/>
        </authorList>
    </citation>
    <scope>NUCLEOTIDE SEQUENCE [LARGE SCALE GENOMIC DNA]</scope>
    <source>
        <strain evidence="2">Sxm20200214</strain>
        <tissue evidence="2">Leaf</tissue>
    </source>
</reference>
<gene>
    <name evidence="2" type="ORF">Bca52824_073477</name>
</gene>
<comment type="caution">
    <text evidence="2">The sequence shown here is derived from an EMBL/GenBank/DDBJ whole genome shotgun (WGS) entry which is preliminary data.</text>
</comment>
<dbReference type="InterPro" id="IPR025558">
    <property type="entry name" value="DUF4283"/>
</dbReference>
<dbReference type="EMBL" id="JAAMPC010000014">
    <property type="protein sequence ID" value="KAG2266398.1"/>
    <property type="molecule type" value="Genomic_DNA"/>
</dbReference>
<organism evidence="2 3">
    <name type="scientific">Brassica carinata</name>
    <name type="common">Ethiopian mustard</name>
    <name type="synonym">Abyssinian cabbage</name>
    <dbReference type="NCBI Taxonomy" id="52824"/>
    <lineage>
        <taxon>Eukaryota</taxon>
        <taxon>Viridiplantae</taxon>
        <taxon>Streptophyta</taxon>
        <taxon>Embryophyta</taxon>
        <taxon>Tracheophyta</taxon>
        <taxon>Spermatophyta</taxon>
        <taxon>Magnoliopsida</taxon>
        <taxon>eudicotyledons</taxon>
        <taxon>Gunneridae</taxon>
        <taxon>Pentapetalae</taxon>
        <taxon>rosids</taxon>
        <taxon>malvids</taxon>
        <taxon>Brassicales</taxon>
        <taxon>Brassicaceae</taxon>
        <taxon>Brassiceae</taxon>
        <taxon>Brassica</taxon>
    </lineage>
</organism>
<sequence length="136" mass="15915">MGSSHRSMSAHMADIKGKGFLYEDDDEPIKLIDQDDSHVIKEYHLSLIGKVVNLKKHNVEKLLQTMPTQWGVQDRVNANDLGNGKFLINFTSEEDLNSVLRKGPFHYNYFSRDPSTLVDGKKYEEYWWPPWSCRYY</sequence>
<evidence type="ECO:0000313" key="2">
    <source>
        <dbReference type="EMBL" id="KAG2266398.1"/>
    </source>
</evidence>
<feature type="domain" description="DUF4283" evidence="1">
    <location>
        <begin position="44"/>
        <end position="108"/>
    </location>
</feature>
<dbReference type="Proteomes" id="UP000886595">
    <property type="component" value="Unassembled WGS sequence"/>
</dbReference>
<accession>A0A8X7QB65</accession>
<evidence type="ECO:0000313" key="3">
    <source>
        <dbReference type="Proteomes" id="UP000886595"/>
    </source>
</evidence>
<dbReference type="Pfam" id="PF14111">
    <property type="entry name" value="DUF4283"/>
    <property type="match status" value="1"/>
</dbReference>
<keyword evidence="3" id="KW-1185">Reference proteome</keyword>
<dbReference type="AlphaFoldDB" id="A0A8X7QB65"/>
<proteinExistence type="predicted"/>
<name>A0A8X7QB65_BRACI</name>
<evidence type="ECO:0000259" key="1">
    <source>
        <dbReference type="Pfam" id="PF14111"/>
    </source>
</evidence>
<protein>
    <recommendedName>
        <fullName evidence="1">DUF4283 domain-containing protein</fullName>
    </recommendedName>
</protein>
<dbReference type="OrthoDB" id="1105760at2759"/>